<accession>A0A1H4KB61</accession>
<dbReference type="Pfam" id="PF12543">
    <property type="entry name" value="DUF3738"/>
    <property type="match status" value="1"/>
</dbReference>
<dbReference type="EMBL" id="FNSD01000001">
    <property type="protein sequence ID" value="SEB55258.1"/>
    <property type="molecule type" value="Genomic_DNA"/>
</dbReference>
<reference evidence="3 4" key="1">
    <citation type="submission" date="2016-10" db="EMBL/GenBank/DDBJ databases">
        <authorList>
            <person name="de Groot N.N."/>
        </authorList>
    </citation>
    <scope>NUCLEOTIDE SEQUENCE [LARGE SCALE GENOMIC DNA]</scope>
    <source>
        <strain evidence="3 4">AB35.6</strain>
    </source>
</reference>
<dbReference type="NCBIfam" id="TIGR03435">
    <property type="entry name" value="Soli_TIGR03435"/>
    <property type="match status" value="1"/>
</dbReference>
<evidence type="ECO:0000313" key="3">
    <source>
        <dbReference type="EMBL" id="SEB55258.1"/>
    </source>
</evidence>
<gene>
    <name evidence="3" type="ORF">SAMN05443244_1087</name>
</gene>
<name>A0A1H4KB61_9BACT</name>
<keyword evidence="2" id="KW-0732">Signal</keyword>
<dbReference type="InterPro" id="IPR017801">
    <property type="entry name" value="DUF3738"/>
</dbReference>
<evidence type="ECO:0000313" key="4">
    <source>
        <dbReference type="Proteomes" id="UP000182409"/>
    </source>
</evidence>
<protein>
    <submittedName>
        <fullName evidence="3">Soil-associated protein, TIGR03435 family</fullName>
    </submittedName>
</protein>
<feature type="signal peptide" evidence="2">
    <location>
        <begin position="1"/>
        <end position="32"/>
    </location>
</feature>
<sequence length="320" mass="34602">MISLRQARQQRSWSAAHVIHLMLMLPLLAPHASGQSQPATPRLSFDTASVHETKPGSEEQNSNVPLGPGNVYSPTGGLLVIHNYPLMGLISFAYRMTTGQQSTFADMAPAWVRDTRYSIVARTEKTDVTKDELRLMMRSLLAQRFAMAVHYESRLTPVFAAQLVKPGQPGPRLRPHPADGCSRAIPKEPADGATAAAETIDGGFPAICGGLLMMSSSTPTHFHIGARDVSIVSITSAMASWGDLAKPVVDQTGLAGNYDFAMEFTPKRPDPAPGAPAPPSEGAEPNFLYALRTQLGIKLEAQKQPVEVLLLDRIERLSEN</sequence>
<dbReference type="Proteomes" id="UP000182409">
    <property type="component" value="Unassembled WGS sequence"/>
</dbReference>
<organism evidence="3 4">
    <name type="scientific">Terriglobus roseus</name>
    <dbReference type="NCBI Taxonomy" id="392734"/>
    <lineage>
        <taxon>Bacteria</taxon>
        <taxon>Pseudomonadati</taxon>
        <taxon>Acidobacteriota</taxon>
        <taxon>Terriglobia</taxon>
        <taxon>Terriglobales</taxon>
        <taxon>Acidobacteriaceae</taxon>
        <taxon>Terriglobus</taxon>
    </lineage>
</organism>
<evidence type="ECO:0000256" key="1">
    <source>
        <dbReference type="SAM" id="MobiDB-lite"/>
    </source>
</evidence>
<feature type="region of interest" description="Disordered" evidence="1">
    <location>
        <begin position="265"/>
        <end position="284"/>
    </location>
</feature>
<feature type="chain" id="PRO_5010374264" evidence="2">
    <location>
        <begin position="33"/>
        <end position="320"/>
    </location>
</feature>
<proteinExistence type="predicted"/>
<dbReference type="AlphaFoldDB" id="A0A1H4KB61"/>
<evidence type="ECO:0000256" key="2">
    <source>
        <dbReference type="SAM" id="SignalP"/>
    </source>
</evidence>